<reference evidence="3" key="1">
    <citation type="submission" date="2024-03" db="EMBL/GenBank/DDBJ databases">
        <title>Diverse circular DNA viruses in blood, oral, and fecal samples of captive lemurs.</title>
        <authorList>
            <person name="Paietta E.N."/>
            <person name="Kraberger S."/>
            <person name="Lund M.C."/>
            <person name="Custer J.M."/>
            <person name="Vargas K.M."/>
            <person name="Ehmke E.E."/>
            <person name="Yoder A.D."/>
            <person name="Varsani A."/>
        </authorList>
    </citation>
    <scope>NUCLEOTIDE SEQUENCE</scope>
    <source>
        <strain evidence="3">Duke_18_51</strain>
    </source>
</reference>
<evidence type="ECO:0000313" key="3">
    <source>
        <dbReference type="EMBL" id="XCD03333.1"/>
    </source>
</evidence>
<organism evidence="3">
    <name type="scientific">Dulem virus 197</name>
    <dbReference type="NCBI Taxonomy" id="3145674"/>
    <lineage>
        <taxon>Viruses</taxon>
        <taxon>Monodnaviria</taxon>
        <taxon>Sangervirae</taxon>
        <taxon>Phixviricota</taxon>
        <taxon>Malgrandaviricetes</taxon>
        <taxon>Petitvirales</taxon>
        <taxon>Microviridae</taxon>
        <taxon>Microvirus</taxon>
    </lineage>
</organism>
<proteinExistence type="predicted"/>
<name>A0AAU8AU26_9VIRU</name>
<dbReference type="EMBL" id="PP511344">
    <property type="protein sequence ID" value="XCD03333.1"/>
    <property type="molecule type" value="Genomic_DNA"/>
</dbReference>
<sequence length="263" mass="27760">MYEGDADLFNSWFDRPSLIMLLSIAVGLIMAGASVASAVASGIASHASSSALQEDAQAFNAEQAEINRDFQSSEAEKSRAFSAEEAQKSRDWQEYMDSTAYQRSVADMEAAGLNPASQFGVAGNYTSQNAASTGVPSSAAASSNSPRGASFSGLSSLSTAFGRAMEKGLLESSVSKDGSTAFNKSMDDATRVLKGDLSVGRYSSDAVKGILNRVSDDKSQYAENMQAFQSLLISDKKQALEFIQDLNELDLAKMLSNGSAIGK</sequence>
<keyword evidence="2" id="KW-0812">Transmembrane</keyword>
<protein>
    <submittedName>
        <fullName evidence="3">DNA pilot protein</fullName>
    </submittedName>
</protein>
<keyword evidence="2" id="KW-1133">Transmembrane helix</keyword>
<keyword evidence="2" id="KW-0472">Membrane</keyword>
<evidence type="ECO:0000256" key="1">
    <source>
        <dbReference type="SAM" id="MobiDB-lite"/>
    </source>
</evidence>
<feature type="transmembrane region" description="Helical" evidence="2">
    <location>
        <begin position="18"/>
        <end position="40"/>
    </location>
</feature>
<accession>A0AAU8AU26</accession>
<evidence type="ECO:0000256" key="2">
    <source>
        <dbReference type="SAM" id="Phobius"/>
    </source>
</evidence>
<feature type="region of interest" description="Disordered" evidence="1">
    <location>
        <begin position="69"/>
        <end position="88"/>
    </location>
</feature>